<dbReference type="HOGENOM" id="CLU_1076687_0_0_1"/>
<keyword evidence="3" id="KW-0808">Transferase</keyword>
<comment type="similarity">
    <text evidence="1">Belongs to the glycosyltransferase 25 family.</text>
</comment>
<keyword evidence="4" id="KW-0472">Membrane</keyword>
<keyword evidence="4" id="KW-1133">Transmembrane helix</keyword>
<dbReference type="Pfam" id="PF01755">
    <property type="entry name" value="Glyco_transf_25"/>
    <property type="match status" value="1"/>
</dbReference>
<dbReference type="eggNOG" id="KOG4179">
    <property type="taxonomic scope" value="Eukaryota"/>
</dbReference>
<evidence type="ECO:0000256" key="3">
    <source>
        <dbReference type="ARBA" id="ARBA00022679"/>
    </source>
</evidence>
<dbReference type="OMA" id="TECSAEM"/>
<dbReference type="PANTHER" id="PTHR10730">
    <property type="entry name" value="PROCOLLAGEN-LYSINE,2-OXOGLUTARATE 5-DIOXYGENASE/GLYCOSYLTRANSFERASE 25 FAMILY MEMBER"/>
    <property type="match status" value="1"/>
</dbReference>
<dbReference type="Proteomes" id="UP000013827">
    <property type="component" value="Unassembled WGS sequence"/>
</dbReference>
<evidence type="ECO:0000256" key="4">
    <source>
        <dbReference type="SAM" id="Phobius"/>
    </source>
</evidence>
<dbReference type="EnsemblProtists" id="EOD32456">
    <property type="protein sequence ID" value="EOD32456"/>
    <property type="gene ID" value="EMIHUDRAFT_456061"/>
</dbReference>
<feature type="domain" description="Glycosyl transferase family 25" evidence="5">
    <location>
        <begin position="43"/>
        <end position="229"/>
    </location>
</feature>
<reference evidence="6" key="2">
    <citation type="submission" date="2024-10" db="UniProtKB">
        <authorList>
            <consortium name="EnsemblProtists"/>
        </authorList>
    </citation>
    <scope>IDENTIFICATION</scope>
</reference>
<dbReference type="PROSITE" id="PS51257">
    <property type="entry name" value="PROKAR_LIPOPROTEIN"/>
    <property type="match status" value="1"/>
</dbReference>
<organism evidence="6 7">
    <name type="scientific">Emiliania huxleyi (strain CCMP1516)</name>
    <dbReference type="NCBI Taxonomy" id="280463"/>
    <lineage>
        <taxon>Eukaryota</taxon>
        <taxon>Haptista</taxon>
        <taxon>Haptophyta</taxon>
        <taxon>Prymnesiophyceae</taxon>
        <taxon>Isochrysidales</taxon>
        <taxon>Noelaerhabdaceae</taxon>
        <taxon>Emiliania</taxon>
    </lineage>
</organism>
<reference evidence="7" key="1">
    <citation type="journal article" date="2013" name="Nature">
        <title>Pan genome of the phytoplankton Emiliania underpins its global distribution.</title>
        <authorList>
            <person name="Read B.A."/>
            <person name="Kegel J."/>
            <person name="Klute M.J."/>
            <person name="Kuo A."/>
            <person name="Lefebvre S.C."/>
            <person name="Maumus F."/>
            <person name="Mayer C."/>
            <person name="Miller J."/>
            <person name="Monier A."/>
            <person name="Salamov A."/>
            <person name="Young J."/>
            <person name="Aguilar M."/>
            <person name="Claverie J.M."/>
            <person name="Frickenhaus S."/>
            <person name="Gonzalez K."/>
            <person name="Herman E.K."/>
            <person name="Lin Y.C."/>
            <person name="Napier J."/>
            <person name="Ogata H."/>
            <person name="Sarno A.F."/>
            <person name="Shmutz J."/>
            <person name="Schroeder D."/>
            <person name="de Vargas C."/>
            <person name="Verret F."/>
            <person name="von Dassow P."/>
            <person name="Valentin K."/>
            <person name="Van de Peer Y."/>
            <person name="Wheeler G."/>
            <person name="Dacks J.B."/>
            <person name="Delwiche C.F."/>
            <person name="Dyhrman S.T."/>
            <person name="Glockner G."/>
            <person name="John U."/>
            <person name="Richards T."/>
            <person name="Worden A.Z."/>
            <person name="Zhang X."/>
            <person name="Grigoriev I.V."/>
            <person name="Allen A.E."/>
            <person name="Bidle K."/>
            <person name="Borodovsky M."/>
            <person name="Bowler C."/>
            <person name="Brownlee C."/>
            <person name="Cock J.M."/>
            <person name="Elias M."/>
            <person name="Gladyshev V.N."/>
            <person name="Groth M."/>
            <person name="Guda C."/>
            <person name="Hadaegh A."/>
            <person name="Iglesias-Rodriguez M.D."/>
            <person name="Jenkins J."/>
            <person name="Jones B.M."/>
            <person name="Lawson T."/>
            <person name="Leese F."/>
            <person name="Lindquist E."/>
            <person name="Lobanov A."/>
            <person name="Lomsadze A."/>
            <person name="Malik S.B."/>
            <person name="Marsh M.E."/>
            <person name="Mackinder L."/>
            <person name="Mock T."/>
            <person name="Mueller-Roeber B."/>
            <person name="Pagarete A."/>
            <person name="Parker M."/>
            <person name="Probert I."/>
            <person name="Quesneville H."/>
            <person name="Raines C."/>
            <person name="Rensing S.A."/>
            <person name="Riano-Pachon D.M."/>
            <person name="Richier S."/>
            <person name="Rokitta S."/>
            <person name="Shiraiwa Y."/>
            <person name="Soanes D.M."/>
            <person name="van der Giezen M."/>
            <person name="Wahlund T.M."/>
            <person name="Williams B."/>
            <person name="Wilson W."/>
            <person name="Wolfe G."/>
            <person name="Wurch L.L."/>
        </authorList>
    </citation>
    <scope>NUCLEOTIDE SEQUENCE</scope>
</reference>
<keyword evidence="7" id="KW-1185">Reference proteome</keyword>
<protein>
    <recommendedName>
        <fullName evidence="5">Glycosyl transferase family 25 domain-containing protein</fullName>
    </recommendedName>
</protein>
<name>A0A0D3K9M1_EMIH1</name>
<proteinExistence type="inferred from homology"/>
<evidence type="ECO:0000259" key="5">
    <source>
        <dbReference type="Pfam" id="PF01755"/>
    </source>
</evidence>
<dbReference type="GO" id="GO:0050211">
    <property type="term" value="F:procollagen galactosyltransferase activity"/>
    <property type="evidence" value="ECO:0007669"/>
    <property type="project" value="TreeGrafter"/>
</dbReference>
<dbReference type="KEGG" id="ehx:EMIHUDRAFT_456061"/>
<keyword evidence="2" id="KW-0328">Glycosyltransferase</keyword>
<dbReference type="InterPro" id="IPR050757">
    <property type="entry name" value="Collagen_mod_GT25"/>
</dbReference>
<sequence>MAPQRAAIAAAAAAFALAFAGCAGLRALVRYRRRRLRRASHLPTYLISLRRRPARRAAALDRAARAGLCSVRVHDAVDGRELDATELRSRGVRLWRGWRLEGARYRFYARDLKWGEVGCALSHHAVWEEVARRRLARAIVAEDDVEFTPAFEELLTGALARLDDLVAAGRLAPPDLLYLGRKACWPAREVCVDDPPSGVEVRLRLVRPSFSYKTTAYVLYASGARKLLRSGFLSHLLPLDDFLPALYGRHEPGPGLARADVDALVAGAPRLTAYAVRPLACWERRGLSDTEASEEVAGRT</sequence>
<evidence type="ECO:0000256" key="1">
    <source>
        <dbReference type="ARBA" id="ARBA00006721"/>
    </source>
</evidence>
<evidence type="ECO:0000313" key="6">
    <source>
        <dbReference type="EnsemblProtists" id="EOD32456"/>
    </source>
</evidence>
<accession>A0A0D3K9M1</accession>
<feature type="transmembrane region" description="Helical" evidence="4">
    <location>
        <begin position="6"/>
        <end position="29"/>
    </location>
</feature>
<evidence type="ECO:0000256" key="2">
    <source>
        <dbReference type="ARBA" id="ARBA00022676"/>
    </source>
</evidence>
<dbReference type="CDD" id="cd06532">
    <property type="entry name" value="Glyco_transf_25"/>
    <property type="match status" value="1"/>
</dbReference>
<dbReference type="PaxDb" id="2903-EOD32456"/>
<dbReference type="PANTHER" id="PTHR10730:SF53">
    <property type="entry name" value="GLYCOSYLTRANSFERASE 25 FAMILY MEMBER"/>
    <property type="match status" value="1"/>
</dbReference>
<dbReference type="RefSeq" id="XP_005784885.1">
    <property type="nucleotide sequence ID" value="XM_005784828.1"/>
</dbReference>
<keyword evidence="4" id="KW-0812">Transmembrane</keyword>
<dbReference type="InterPro" id="IPR002654">
    <property type="entry name" value="Glyco_trans_25"/>
</dbReference>
<evidence type="ECO:0000313" key="7">
    <source>
        <dbReference type="Proteomes" id="UP000013827"/>
    </source>
</evidence>
<dbReference type="GeneID" id="17277728"/>
<dbReference type="AlphaFoldDB" id="A0A0D3K9M1"/>